<gene>
    <name evidence="1" type="ORF">PROFUN_03216</name>
</gene>
<dbReference type="OrthoDB" id="10041966at2759"/>
<dbReference type="PANTHER" id="PTHR10285">
    <property type="entry name" value="URIDINE KINASE"/>
    <property type="match status" value="1"/>
</dbReference>
<dbReference type="Gene3D" id="3.40.50.300">
    <property type="entry name" value="P-loop containing nucleotide triphosphate hydrolases"/>
    <property type="match status" value="1"/>
</dbReference>
<dbReference type="STRING" id="1890364.A0A2P6NX27"/>
<dbReference type="InterPro" id="IPR027417">
    <property type="entry name" value="P-loop_NTPase"/>
</dbReference>
<dbReference type="AlphaFoldDB" id="A0A2P6NX27"/>
<name>A0A2P6NX27_9EUKA</name>
<organism evidence="1 2">
    <name type="scientific">Planoprotostelium fungivorum</name>
    <dbReference type="NCBI Taxonomy" id="1890364"/>
    <lineage>
        <taxon>Eukaryota</taxon>
        <taxon>Amoebozoa</taxon>
        <taxon>Evosea</taxon>
        <taxon>Variosea</taxon>
        <taxon>Cavosteliida</taxon>
        <taxon>Cavosteliaceae</taxon>
        <taxon>Planoprotostelium</taxon>
    </lineage>
</organism>
<dbReference type="CDD" id="cd02024">
    <property type="entry name" value="NRK1"/>
    <property type="match status" value="1"/>
</dbReference>
<sequence length="253" mass="28387">MAEEKRVLCIGISGPSSSGKSLLTSHLSQVIPNTITIHQDDFYKVDIPIHPHKGEQHWDVPTSIRWEDFISAIETTKHNPVQLDSKDATNGSLSNERLDETRALLIKEGWNASTILIIVEGFLLFGSLDSDPYVSSSLQSTSSPTRERLLSLFDEMIFLTAPYSILKARRESRSGYIIEGGGWWKDPPGYFDEYVWPAYSNLHSYLFVDGDVSGIMKESSQTSELRRLHQISGEASPDQVSSQVLALLKNMKR</sequence>
<protein>
    <submittedName>
        <fullName evidence="1">Nicotinamide riboside kinase</fullName>
    </submittedName>
</protein>
<dbReference type="EMBL" id="MDYQ01000010">
    <property type="protein sequence ID" value="PRP88499.1"/>
    <property type="molecule type" value="Genomic_DNA"/>
</dbReference>
<keyword evidence="1" id="KW-0418">Kinase</keyword>
<dbReference type="InParanoid" id="A0A2P6NX27"/>
<proteinExistence type="predicted"/>
<comment type="caution">
    <text evidence="1">The sequence shown here is derived from an EMBL/GenBank/DDBJ whole genome shotgun (WGS) entry which is preliminary data.</text>
</comment>
<reference evidence="1 2" key="1">
    <citation type="journal article" date="2018" name="Genome Biol. Evol.">
        <title>Multiple Roots of Fruiting Body Formation in Amoebozoa.</title>
        <authorList>
            <person name="Hillmann F."/>
            <person name="Forbes G."/>
            <person name="Novohradska S."/>
            <person name="Ferling I."/>
            <person name="Riege K."/>
            <person name="Groth M."/>
            <person name="Westermann M."/>
            <person name="Marz M."/>
            <person name="Spaller T."/>
            <person name="Winckler T."/>
            <person name="Schaap P."/>
            <person name="Glockner G."/>
        </authorList>
    </citation>
    <scope>NUCLEOTIDE SEQUENCE [LARGE SCALE GENOMIC DNA]</scope>
    <source>
        <strain evidence="1 2">Jena</strain>
    </source>
</reference>
<dbReference type="Proteomes" id="UP000241769">
    <property type="component" value="Unassembled WGS sequence"/>
</dbReference>
<evidence type="ECO:0000313" key="2">
    <source>
        <dbReference type="Proteomes" id="UP000241769"/>
    </source>
</evidence>
<keyword evidence="2" id="KW-1185">Reference proteome</keyword>
<dbReference type="SUPFAM" id="SSF52540">
    <property type="entry name" value="P-loop containing nucleoside triphosphate hydrolases"/>
    <property type="match status" value="1"/>
</dbReference>
<evidence type="ECO:0000313" key="1">
    <source>
        <dbReference type="EMBL" id="PRP88499.1"/>
    </source>
</evidence>
<dbReference type="GO" id="GO:0016301">
    <property type="term" value="F:kinase activity"/>
    <property type="evidence" value="ECO:0007669"/>
    <property type="project" value="UniProtKB-KW"/>
</dbReference>
<keyword evidence="1" id="KW-0808">Transferase</keyword>
<accession>A0A2P6NX27</accession>